<protein>
    <submittedName>
        <fullName evidence="2">Putative cytochrome C-type biogenesis protein</fullName>
    </submittedName>
</protein>
<keyword evidence="1" id="KW-0472">Membrane</keyword>
<dbReference type="HOGENOM" id="CLU_3039203_0_0_2"/>
<reference evidence="2 3" key="1">
    <citation type="journal article" date="2012" name="J. Bacteriol.">
        <title>Genome Sequencing of a Genetically-Tractable Pyrococcus furiosus Strain Reveals a Highly Dynamic Genome.</title>
        <authorList>
            <person name="Bridger S.L."/>
            <person name="Lancaster W.A."/>
            <person name="Poole F.L.II."/>
            <person name="Schut G.J."/>
            <person name="Adams M.W."/>
        </authorList>
    </citation>
    <scope>NUCLEOTIDE SEQUENCE [LARGE SCALE GENOMIC DNA]</scope>
    <source>
        <strain evidence="2 3">COM1</strain>
    </source>
</reference>
<proteinExistence type="predicted"/>
<evidence type="ECO:0000313" key="3">
    <source>
        <dbReference type="Proteomes" id="UP000006216"/>
    </source>
</evidence>
<dbReference type="AlphaFoldDB" id="I6TVZ1"/>
<organism evidence="3">
    <name type="scientific">Pyrococcus furiosus COM1</name>
    <dbReference type="NCBI Taxonomy" id="1185654"/>
    <lineage>
        <taxon>Archaea</taxon>
        <taxon>Methanobacteriati</taxon>
        <taxon>Methanobacteriota</taxon>
        <taxon>Thermococci</taxon>
        <taxon>Thermococcales</taxon>
        <taxon>Thermococcaceae</taxon>
        <taxon>Pyrococcus</taxon>
    </lineage>
</organism>
<keyword evidence="1" id="KW-1133">Transmembrane helix</keyword>
<dbReference type="Proteomes" id="UP000006216">
    <property type="component" value="Chromosome"/>
</dbReference>
<accession>I6TVZ1</accession>
<evidence type="ECO:0000256" key="1">
    <source>
        <dbReference type="SAM" id="Phobius"/>
    </source>
</evidence>
<sequence length="54" mass="5860">MLPSALVTLGFHSRSRYAKLGEAVNKLSKMSGRGDLAMGMVLVFVSILYLLFLG</sequence>
<gene>
    <name evidence="2" type="ORF">PFC_02850</name>
</gene>
<keyword evidence="1" id="KW-0812">Transmembrane</keyword>
<dbReference type="KEGG" id="pfi:PFC_02850"/>
<name>I6TVZ1_9EURY</name>
<feature type="transmembrane region" description="Helical" evidence="1">
    <location>
        <begin position="36"/>
        <end position="53"/>
    </location>
</feature>
<dbReference type="EMBL" id="CP003685">
    <property type="protein sequence ID" value="AFN03529.1"/>
    <property type="molecule type" value="Genomic_DNA"/>
</dbReference>
<evidence type="ECO:0000313" key="2">
    <source>
        <dbReference type="EMBL" id="AFN03529.1"/>
    </source>
</evidence>